<dbReference type="Proteomes" id="UP001162480">
    <property type="component" value="Chromosome 7"/>
</dbReference>
<dbReference type="AlphaFoldDB" id="A0AA36B104"/>
<gene>
    <name evidence="1" type="ORF">OCTVUL_1B024006</name>
</gene>
<evidence type="ECO:0000313" key="1">
    <source>
        <dbReference type="EMBL" id="CAI9725950.1"/>
    </source>
</evidence>
<keyword evidence="2" id="KW-1185">Reference proteome</keyword>
<organism evidence="1 2">
    <name type="scientific">Octopus vulgaris</name>
    <name type="common">Common octopus</name>
    <dbReference type="NCBI Taxonomy" id="6645"/>
    <lineage>
        <taxon>Eukaryota</taxon>
        <taxon>Metazoa</taxon>
        <taxon>Spiralia</taxon>
        <taxon>Lophotrochozoa</taxon>
        <taxon>Mollusca</taxon>
        <taxon>Cephalopoda</taxon>
        <taxon>Coleoidea</taxon>
        <taxon>Octopodiformes</taxon>
        <taxon>Octopoda</taxon>
        <taxon>Incirrata</taxon>
        <taxon>Octopodidae</taxon>
        <taxon>Octopus</taxon>
    </lineage>
</organism>
<dbReference type="EMBL" id="OX597820">
    <property type="protein sequence ID" value="CAI9725950.1"/>
    <property type="molecule type" value="Genomic_DNA"/>
</dbReference>
<protein>
    <submittedName>
        <fullName evidence="1">Uncharacterized protein</fullName>
    </submittedName>
</protein>
<reference evidence="1" key="1">
    <citation type="submission" date="2023-08" db="EMBL/GenBank/DDBJ databases">
        <authorList>
            <person name="Alioto T."/>
            <person name="Alioto T."/>
            <person name="Gomez Garrido J."/>
        </authorList>
    </citation>
    <scope>NUCLEOTIDE SEQUENCE</scope>
</reference>
<name>A0AA36B104_OCTVU</name>
<accession>A0AA36B104</accession>
<proteinExistence type="predicted"/>
<sequence>MATTMTSLAIGHLDDDYIVVINNNNGIVLGDMRVSTFDTVDFAVFVSVSFSQPSQTIPPVSESFVHVREFLGLLIFLRFDKCVGLPDQRDER</sequence>
<evidence type="ECO:0000313" key="2">
    <source>
        <dbReference type="Proteomes" id="UP001162480"/>
    </source>
</evidence>